<dbReference type="EMBL" id="FCOC02000020">
    <property type="protein sequence ID" value="SAL47288.1"/>
    <property type="molecule type" value="Genomic_DNA"/>
</dbReference>
<keyword evidence="1" id="KW-0472">Membrane</keyword>
<keyword evidence="1" id="KW-1133">Transmembrane helix</keyword>
<dbReference type="Proteomes" id="UP000054893">
    <property type="component" value="Unassembled WGS sequence"/>
</dbReference>
<evidence type="ECO:0000313" key="2">
    <source>
        <dbReference type="EMBL" id="SAL47288.1"/>
    </source>
</evidence>
<keyword evidence="1" id="KW-0812">Transmembrane</keyword>
<reference evidence="2 3" key="1">
    <citation type="submission" date="2016-01" db="EMBL/GenBank/DDBJ databases">
        <authorList>
            <person name="Oliw E.H."/>
        </authorList>
    </citation>
    <scope>NUCLEOTIDE SEQUENCE [LARGE SCALE GENOMIC DNA]</scope>
    <source>
        <strain evidence="2">LMG 22029</strain>
    </source>
</reference>
<dbReference type="AlphaFoldDB" id="A0A158HSE5"/>
<proteinExistence type="predicted"/>
<evidence type="ECO:0000313" key="3">
    <source>
        <dbReference type="Proteomes" id="UP000054893"/>
    </source>
</evidence>
<sequence length="264" mass="27898">MNTPGTSQRGHTLLELSISVALGLLIVFATLSLYRGQRLAYERAAETARLRDAASNALDLIAQQVRMAGFALAGMGASSGPDSSAALFGCSAGRPMGSDSAPVCETLTGRSDGILIRYAADTISTWPSSAGLPTDCLGQASAGEQITNRYYAKASSSTVEPELYCEGSGKPGTGQPLVEGIERLRIGYWLKDAPFSVDAVAISKDRWRLVTAVDLCVLVRGDVPSANSRPSYLDCDGVSAVSADGRVRHAFHRRIALRNGRESL</sequence>
<dbReference type="GO" id="GO:0043683">
    <property type="term" value="P:type IV pilus assembly"/>
    <property type="evidence" value="ECO:0007669"/>
    <property type="project" value="InterPro"/>
</dbReference>
<feature type="transmembrane region" description="Helical" evidence="1">
    <location>
        <begin position="12"/>
        <end position="34"/>
    </location>
</feature>
<name>A0A158HSE5_CABSO</name>
<dbReference type="InterPro" id="IPR032092">
    <property type="entry name" value="PilW"/>
</dbReference>
<organism evidence="2 3">
    <name type="scientific">Caballeronia sordidicola</name>
    <name type="common">Burkholderia sordidicola</name>
    <dbReference type="NCBI Taxonomy" id="196367"/>
    <lineage>
        <taxon>Bacteria</taxon>
        <taxon>Pseudomonadati</taxon>
        <taxon>Pseudomonadota</taxon>
        <taxon>Betaproteobacteria</taxon>
        <taxon>Burkholderiales</taxon>
        <taxon>Burkholderiaceae</taxon>
        <taxon>Caballeronia</taxon>
    </lineage>
</organism>
<dbReference type="Pfam" id="PF16074">
    <property type="entry name" value="PilW"/>
    <property type="match status" value="1"/>
</dbReference>
<protein>
    <submittedName>
        <fullName evidence="2">Prepilin-type cleavage/methylation-like protein</fullName>
    </submittedName>
</protein>
<gene>
    <name evidence="2" type="ORF">AWB64_04977</name>
</gene>
<accession>A0A158HSE5</accession>
<dbReference type="OrthoDB" id="8891327at2"/>
<evidence type="ECO:0000256" key="1">
    <source>
        <dbReference type="SAM" id="Phobius"/>
    </source>
</evidence>
<dbReference type="RefSeq" id="WP_060858022.1">
    <property type="nucleotide sequence ID" value="NZ_FCOC02000020.1"/>
</dbReference>